<keyword evidence="1" id="KW-0343">GTPase activation</keyword>
<evidence type="ECO:0000256" key="2">
    <source>
        <dbReference type="SAM" id="MobiDB-lite"/>
    </source>
</evidence>
<dbReference type="InterPro" id="IPR008936">
    <property type="entry name" value="Rho_GTPase_activation_prot"/>
</dbReference>
<dbReference type="PANTHER" id="PTHR14963:SF7">
    <property type="entry name" value="RHO GTPASE-ACTIVATING PROTEIN 19"/>
    <property type="match status" value="1"/>
</dbReference>
<evidence type="ECO:0000313" key="4">
    <source>
        <dbReference type="EMBL" id="EFN88118.1"/>
    </source>
</evidence>
<dbReference type="FunCoup" id="E2B861">
    <property type="interactions" value="136"/>
</dbReference>
<dbReference type="EMBL" id="GL446284">
    <property type="protein sequence ID" value="EFN88118.1"/>
    <property type="molecule type" value="Genomic_DNA"/>
</dbReference>
<feature type="compositionally biased region" description="Basic and acidic residues" evidence="2">
    <location>
        <begin position="915"/>
        <end position="932"/>
    </location>
</feature>
<dbReference type="OMA" id="AQHEKSN"/>
<dbReference type="GO" id="GO:0051056">
    <property type="term" value="P:regulation of small GTPase mediated signal transduction"/>
    <property type="evidence" value="ECO:0007669"/>
    <property type="project" value="TreeGrafter"/>
</dbReference>
<keyword evidence="5" id="KW-1185">Reference proteome</keyword>
<gene>
    <name evidence="4" type="ORF">EAI_02457</name>
</gene>
<proteinExistence type="predicted"/>
<evidence type="ECO:0000259" key="3">
    <source>
        <dbReference type="PROSITE" id="PS50238"/>
    </source>
</evidence>
<dbReference type="InterPro" id="IPR000198">
    <property type="entry name" value="RhoGAP_dom"/>
</dbReference>
<dbReference type="GO" id="GO:0007165">
    <property type="term" value="P:signal transduction"/>
    <property type="evidence" value="ECO:0007669"/>
    <property type="project" value="InterPro"/>
</dbReference>
<dbReference type="SUPFAM" id="SSF48350">
    <property type="entry name" value="GTPase activation domain, GAP"/>
    <property type="match status" value="1"/>
</dbReference>
<dbReference type="GO" id="GO:0005096">
    <property type="term" value="F:GTPase activator activity"/>
    <property type="evidence" value="ECO:0007669"/>
    <property type="project" value="UniProtKB-KW"/>
</dbReference>
<dbReference type="Pfam" id="PF00620">
    <property type="entry name" value="RhoGAP"/>
    <property type="match status" value="1"/>
</dbReference>
<dbReference type="SMART" id="SM00324">
    <property type="entry name" value="RhoGAP"/>
    <property type="match status" value="1"/>
</dbReference>
<dbReference type="GO" id="GO:0005737">
    <property type="term" value="C:cytoplasm"/>
    <property type="evidence" value="ECO:0007669"/>
    <property type="project" value="TreeGrafter"/>
</dbReference>
<dbReference type="KEGG" id="hst:105192159"/>
<dbReference type="PANTHER" id="PTHR14963">
    <property type="entry name" value="RHO GTPASE ACTIVATING PROTEIN 18,19-RELATED"/>
    <property type="match status" value="1"/>
</dbReference>
<feature type="region of interest" description="Disordered" evidence="2">
    <location>
        <begin position="866"/>
        <end position="959"/>
    </location>
</feature>
<protein>
    <submittedName>
        <fullName evidence="4">Rho GTPase-activating protein 19</fullName>
    </submittedName>
</protein>
<dbReference type="Gene3D" id="1.10.555.10">
    <property type="entry name" value="Rho GTPase activation protein"/>
    <property type="match status" value="1"/>
</dbReference>
<name>E2B861_HARSA</name>
<feature type="compositionally biased region" description="Polar residues" evidence="2">
    <location>
        <begin position="874"/>
        <end position="896"/>
    </location>
</feature>
<sequence length="959" mass="106700">MADFNDGVDGKLASRMRKVNPEQFHTLVKMHLSFELDIHTEDNDAITEKARLKKWGLHLSFSRKSKSLVSLEKGTEGVILSEDGINHVMQLINYLSMEQNIIQEGIFRRTGKLTRQQDLKIAMSQSLSLDLDDGRFSVHDCASVLKGFLAELSEPLLTDLHYPAHCQIAELCSLDAKTNDGRLLRSLQLLLLLLPCSNRILLKAILTLLNKTASYEHSNKMNSNTLATLFTPHLLCPRKLSPEALHINSQNLSCLVAFMIRKGIDLFEIPPKLATDIRAYWMDQERKLLSPKNTDLNESIPDTTSTAHTVFSFVDRKLTAKANSTQDTQAALAQLYAHIQAMPESAKKRRLVKQFNKENGQGTPRHVKHCKTKSLGDSIKKHIFHKRILGHKKFIDINIGCNIARSSSEENILSTKLEDSLLPARTLLSKSNDELSVENCDIKTNNDLLYDKNTSSNTSSHNNDTQNCKVKRKLCDQSVNEELTLKDEGSLKEIVEQSSKVDMSPDASPDLDGDRFSSLKAPVELSSSISLQEIDTMNVLNEQSCNIAHVATSDSSPIDSNKLTRQFSEPSDIYSAHHCDRSSITNDCELVQPKSEPTLPFVARPDSQTDNITLPLKTRMLNVETSNEIAPSVEPRTGNACHLSPIVRNRFRNVYAVHTSTPSSLLRRSLVTNDYILTPITNNDDRSMSPITQSATKMSKAMQESIMTPRSRKPVMIVSASNLCNLVTNNCDQQSNVSNSALRGSHFGATNYASILEESQTYSNSADHALCHVAKDARRVCDVGCNMLDTLEKHSCGNFSVTKCCTTTTQQSSMSITSTFREYLLSRSVLTASPVDLSFTSRTGDFEQSESDLNILNDEDTLSDSLLHCLDGNQPDTSDTSGIASGSTNSVNNSTEKMSEESSSPRKRGTSLQRNDSKRSAMENKDAKGHEHLKYRHPQNESASMNSVKMKDIFQQTSF</sequence>
<evidence type="ECO:0000256" key="1">
    <source>
        <dbReference type="ARBA" id="ARBA00022468"/>
    </source>
</evidence>
<accession>E2B861</accession>
<dbReference type="Proteomes" id="UP000008237">
    <property type="component" value="Unassembled WGS sequence"/>
</dbReference>
<dbReference type="OrthoDB" id="10061772at2759"/>
<dbReference type="PhylomeDB" id="E2B861"/>
<evidence type="ECO:0000313" key="5">
    <source>
        <dbReference type="Proteomes" id="UP000008237"/>
    </source>
</evidence>
<reference evidence="4 5" key="1">
    <citation type="journal article" date="2010" name="Science">
        <title>Genomic comparison of the ants Camponotus floridanus and Harpegnathos saltator.</title>
        <authorList>
            <person name="Bonasio R."/>
            <person name="Zhang G."/>
            <person name="Ye C."/>
            <person name="Mutti N.S."/>
            <person name="Fang X."/>
            <person name="Qin N."/>
            <person name="Donahue G."/>
            <person name="Yang P."/>
            <person name="Li Q."/>
            <person name="Li C."/>
            <person name="Zhang P."/>
            <person name="Huang Z."/>
            <person name="Berger S.L."/>
            <person name="Reinberg D."/>
            <person name="Wang J."/>
            <person name="Liebig J."/>
        </authorList>
    </citation>
    <scope>NUCLEOTIDE SEQUENCE [LARGE SCALE GENOMIC DNA]</scope>
    <source>
        <strain evidence="4 5">R22 G/1</strain>
    </source>
</reference>
<organism evidence="5">
    <name type="scientific">Harpegnathos saltator</name>
    <name type="common">Jerdon's jumping ant</name>
    <dbReference type="NCBI Taxonomy" id="610380"/>
    <lineage>
        <taxon>Eukaryota</taxon>
        <taxon>Metazoa</taxon>
        <taxon>Ecdysozoa</taxon>
        <taxon>Arthropoda</taxon>
        <taxon>Hexapoda</taxon>
        <taxon>Insecta</taxon>
        <taxon>Pterygota</taxon>
        <taxon>Neoptera</taxon>
        <taxon>Endopterygota</taxon>
        <taxon>Hymenoptera</taxon>
        <taxon>Apocrita</taxon>
        <taxon>Aculeata</taxon>
        <taxon>Formicoidea</taxon>
        <taxon>Formicidae</taxon>
        <taxon>Ponerinae</taxon>
        <taxon>Ponerini</taxon>
        <taxon>Harpegnathos</taxon>
    </lineage>
</organism>
<dbReference type="PROSITE" id="PS50238">
    <property type="entry name" value="RHOGAP"/>
    <property type="match status" value="1"/>
</dbReference>
<feature type="domain" description="Rho-GAP" evidence="3">
    <location>
        <begin position="69"/>
        <end position="267"/>
    </location>
</feature>
<dbReference type="InParanoid" id="E2B861"/>
<dbReference type="STRING" id="610380.E2B861"/>
<dbReference type="AlphaFoldDB" id="E2B861"/>